<dbReference type="Proteomes" id="UP000290582">
    <property type="component" value="Chromosome PVVCY_14"/>
</dbReference>
<dbReference type="Gene3D" id="3.30.2130.30">
    <property type="match status" value="1"/>
</dbReference>
<dbReference type="GeneID" id="19959126"/>
<proteinExistence type="predicted"/>
<sequence length="797" mass="93970">MQSMKRAKKMMPLKFGFITIKKRNFSIYNFFISIRKGGETVLKNDIKYVYIRDLISYEKERKEKYPNEKKVKHLIKITKVNGGVQLRCSMSFIYLLTLKCKYIESIWLNIAKNTPCTSLTCLESTLKNIEWHKFIKSSYLKNVPLKITSVKSKLFDIPSIRGAIYKYINSLVDSHESSSENNSIEENKSKLENVWNLLAIHIENNICNVDLKFSGKLSPRFYEYGYIKELDNVQNFEKYQNVNFFSLFNNNYKIQDEKMKNIVNDNVPFWSISEEKKKIKIDHENIEKGEKFNFYKYSGFSDQFNSHHFQNNSIEGDHNLNPFPVPKEKEYTKNEQAEESTFKYNDTNAENVDSIREAENNIGKLSCDSVTNNIGNKMLRECNEGINCVKDNTNNNHIIKYLNDMEIKRMNYYNNNFFLSDDCYDTASCIYSLIIHKCLKNIKNVNIIWDPFCSNGNIIFELVYYLLNIPLYNENEVLPFMNLKIFNHNEFSTIYKFVMNNLNSKFNNNVQLVGTDNRSIMISQCKKNLIRYKLYYKDILNKVKNKKVVHDIKEENNVVHSSNIKRNSFLKNVLKDDLGEEYEESEYLDETFFEENFDANIGKDMDMMLLRMNDTKEQTHCKKNEKNQKNIEPFQNKTSQTDDLKISAPGVDTISLSTEEDKEYNLNFPFDISFHKAHFFNVAPFIKNAIIITKIPHFSFSKELGINKKTFTLFEQFDHMLSSKNDWKGVYVLVRNKSFLNKSKLEWNKILSINDSKGRDLTLLSWTGRRKTLYSMSAEDDKLKELEKFSNQLKFDY</sequence>
<evidence type="ECO:0008006" key="3">
    <source>
        <dbReference type="Google" id="ProtNLM"/>
    </source>
</evidence>
<dbReference type="RefSeq" id="XP_008622824.2">
    <property type="nucleotide sequence ID" value="XM_008624602.2"/>
</dbReference>
<dbReference type="OrthoDB" id="361479at2759"/>
<gene>
    <name evidence="1" type="ORF">PVVCY_1404300</name>
</gene>
<dbReference type="KEGG" id="pvv:PVVCY_1404300"/>
<dbReference type="VEuPathDB" id="PlasmoDB:PVVCY_1404300"/>
<protein>
    <recommendedName>
        <fullName evidence="3">Methyltransferase</fullName>
    </recommendedName>
</protein>
<accession>A0A449C0E3</accession>
<dbReference type="AlphaFoldDB" id="A0A449C0E3"/>
<evidence type="ECO:0000313" key="2">
    <source>
        <dbReference type="Proteomes" id="UP000290582"/>
    </source>
</evidence>
<evidence type="ECO:0000313" key="1">
    <source>
        <dbReference type="EMBL" id="VEV59185.1"/>
    </source>
</evidence>
<organism evidence="1 2">
    <name type="scientific">Plasmodium vinckei vinckei</name>
    <dbReference type="NCBI Taxonomy" id="54757"/>
    <lineage>
        <taxon>Eukaryota</taxon>
        <taxon>Sar</taxon>
        <taxon>Alveolata</taxon>
        <taxon>Apicomplexa</taxon>
        <taxon>Aconoidasida</taxon>
        <taxon>Haemosporida</taxon>
        <taxon>Plasmodiidae</taxon>
        <taxon>Plasmodium</taxon>
        <taxon>Plasmodium (Vinckeia)</taxon>
    </lineage>
</organism>
<dbReference type="EMBL" id="LR215070">
    <property type="protein sequence ID" value="VEV59185.1"/>
    <property type="molecule type" value="Genomic_DNA"/>
</dbReference>
<name>A0A449C0E3_PLAVN</name>
<reference evidence="1 2" key="1">
    <citation type="submission" date="2019-01" db="EMBL/GenBank/DDBJ databases">
        <authorList>
            <person name="Ramaprasad A."/>
        </authorList>
    </citation>
    <scope>NUCLEOTIDE SEQUENCE [LARGE SCALE GENOMIC DNA]</scope>
</reference>